<feature type="domain" description="PAC" evidence="4">
    <location>
        <begin position="452"/>
        <end position="506"/>
    </location>
</feature>
<dbReference type="InterPro" id="IPR036097">
    <property type="entry name" value="HisK_dim/P_sf"/>
</dbReference>
<dbReference type="PROSITE" id="PS50112">
    <property type="entry name" value="PAS"/>
    <property type="match status" value="5"/>
</dbReference>
<dbReference type="NCBIfam" id="TIGR00229">
    <property type="entry name" value="sensory_box"/>
    <property type="match status" value="6"/>
</dbReference>
<evidence type="ECO:0000259" key="4">
    <source>
        <dbReference type="PROSITE" id="PS50113"/>
    </source>
</evidence>
<feature type="domain" description="PAS" evidence="3">
    <location>
        <begin position="668"/>
        <end position="738"/>
    </location>
</feature>
<dbReference type="InterPro" id="IPR003661">
    <property type="entry name" value="HisK_dim/P_dom"/>
</dbReference>
<accession>A0ABU3GPU5</accession>
<feature type="domain" description="PAS" evidence="3">
    <location>
        <begin position="14"/>
        <end position="72"/>
    </location>
</feature>
<reference evidence="6" key="1">
    <citation type="submission" date="2023-07" db="EMBL/GenBank/DDBJ databases">
        <title>Functional and genomic diversity of the sorghum phyllosphere microbiome.</title>
        <authorList>
            <person name="Shade A."/>
        </authorList>
    </citation>
    <scope>NUCLEOTIDE SEQUENCE [LARGE SCALE GENOMIC DNA]</scope>
    <source>
        <strain evidence="6">SORGH_AS_0422</strain>
    </source>
</reference>
<dbReference type="EMBL" id="JAVLVU010000001">
    <property type="protein sequence ID" value="MDT3401798.1"/>
    <property type="molecule type" value="Genomic_DNA"/>
</dbReference>
<protein>
    <recommendedName>
        <fullName evidence="2">histidine kinase</fullName>
        <ecNumber evidence="2">2.7.13.3</ecNumber>
    </recommendedName>
</protein>
<dbReference type="PROSITE" id="PS50113">
    <property type="entry name" value="PAC"/>
    <property type="match status" value="3"/>
</dbReference>
<dbReference type="PANTHER" id="PTHR44757:SF2">
    <property type="entry name" value="BIOFILM ARCHITECTURE MAINTENANCE PROTEIN MBAA"/>
    <property type="match status" value="1"/>
</dbReference>
<dbReference type="InterPro" id="IPR000700">
    <property type="entry name" value="PAS-assoc_C"/>
</dbReference>
<dbReference type="InterPro" id="IPR013656">
    <property type="entry name" value="PAS_4"/>
</dbReference>
<sequence length="983" mass="112083">MLQEINNYIINFGKLIDNSYSGITLLNNKHKVIYRSPSAERITGWEISSLSNHSIDYFVHDEDKPFINNLLHYLSHTPGASQQCTFRLKHAGGHYIWLECTLTNMLNEHEVNAIVCNFIDVTEKKAAEELLKKTLHELSAYKKALDESSIVAITDQKGIIKHVNQNFCNISKYPVQELLGQDHRIINSGYHDKAYIKNLWTTIANGNIWKGELRNKAKDGSIYWVDTSIVPFLNAEGKPYQYVAIRSDITQRKLNEIKLKHTSESLIHLLETISDGYISLDKNLCYTYANQQIGQILNINPADLIGKCIWNVFPQAVNSDTYHSINKALTQNVEVIHEDYYAPLNLWHENRIYPTPDGLSIFVRDITQRKKEEQHLKLLESVVTNTSDSVLITSAEPLKEPGPQIIYINEAFTKMTGYTADEVIGRSPRFLQGAKTSPDETLRIANAMQKGIPVNATLLNYKKNGEEFWNSFTISPVSNQQGQITHFIAIEREVTQWKNKELQKNLLADISMAFNKAQSLPQTLNAILQKLANFGNLWMAEAWLVSADKSKINLEASYAANNAAHEFYKYHNNFNSFNKDEGLPGKTWQAQRILHWQELATHPDFLRREAALQTGLNMAYGVPLVTGNDVIGVLVLGLNHDKSLNAAYMGFFEKFGSHLCFEIKRKQLENELNQIFNSAPDVICIIGANRSFKTANPAMCTLLEYSYDEIISKRVDDLIHSDDLEPSKARIQHLINSTDLTLSYENRYITRSGKIKWLLWTATNSTEKDRIFCVAKDITDKKQLEINRMLANKAVNDALEEKRTILESIGDGFFALDRNWTVTYWNKMATKGLGMDKEAVIGKNLWDAFPAARGTKSWDMYHEVMATGRAVHFEDYYLPLDAWYEVSAYPSTDGISVYFKNVTERVNYVKAIEAKNKKLTEISWMQSHVIRAPLSRIMGLVQLVQSVGFKDEESGEILNYLIESAHELDNVIKNITDKTQTDE</sequence>
<dbReference type="PANTHER" id="PTHR44757">
    <property type="entry name" value="DIGUANYLATE CYCLASE DGCP"/>
    <property type="match status" value="1"/>
</dbReference>
<dbReference type="RefSeq" id="WP_311947755.1">
    <property type="nucleotide sequence ID" value="NZ_JAVLVU010000001.1"/>
</dbReference>
<comment type="catalytic activity">
    <reaction evidence="1">
        <text>ATP + protein L-histidine = ADP + protein N-phospho-L-histidine.</text>
        <dbReference type="EC" id="2.7.13.3"/>
    </reaction>
</comment>
<dbReference type="Gene3D" id="3.30.450.20">
    <property type="entry name" value="PAS domain"/>
    <property type="match status" value="6"/>
</dbReference>
<feature type="domain" description="PAC" evidence="4">
    <location>
        <begin position="82"/>
        <end position="133"/>
    </location>
</feature>
<evidence type="ECO:0000259" key="3">
    <source>
        <dbReference type="PROSITE" id="PS50112"/>
    </source>
</evidence>
<dbReference type="SUPFAM" id="SSF55781">
    <property type="entry name" value="GAF domain-like"/>
    <property type="match status" value="1"/>
</dbReference>
<comment type="caution">
    <text evidence="5">The sequence shown here is derived from an EMBL/GenBank/DDBJ whole genome shotgun (WGS) entry which is preliminary data.</text>
</comment>
<dbReference type="Proteomes" id="UP001258315">
    <property type="component" value="Unassembled WGS sequence"/>
</dbReference>
<dbReference type="Gene3D" id="1.10.287.130">
    <property type="match status" value="1"/>
</dbReference>
<dbReference type="InterPro" id="IPR001610">
    <property type="entry name" value="PAC"/>
</dbReference>
<dbReference type="Pfam" id="PF08448">
    <property type="entry name" value="PAS_4"/>
    <property type="match status" value="2"/>
</dbReference>
<feature type="domain" description="PAC" evidence="4">
    <location>
        <begin position="209"/>
        <end position="261"/>
    </location>
</feature>
<feature type="domain" description="PAS" evidence="3">
    <location>
        <begin position="262"/>
        <end position="332"/>
    </location>
</feature>
<dbReference type="CDD" id="cd00082">
    <property type="entry name" value="HisKA"/>
    <property type="match status" value="1"/>
</dbReference>
<dbReference type="Pfam" id="PF13185">
    <property type="entry name" value="GAF_2"/>
    <property type="match status" value="1"/>
</dbReference>
<dbReference type="SMART" id="SM00091">
    <property type="entry name" value="PAS"/>
    <property type="match status" value="6"/>
</dbReference>
<evidence type="ECO:0000313" key="6">
    <source>
        <dbReference type="Proteomes" id="UP001258315"/>
    </source>
</evidence>
<dbReference type="SUPFAM" id="SSF47384">
    <property type="entry name" value="Homodimeric domain of signal transducing histidine kinase"/>
    <property type="match status" value="1"/>
</dbReference>
<dbReference type="Pfam" id="PF13426">
    <property type="entry name" value="PAS_9"/>
    <property type="match status" value="3"/>
</dbReference>
<dbReference type="InterPro" id="IPR003018">
    <property type="entry name" value="GAF"/>
</dbReference>
<proteinExistence type="predicted"/>
<organism evidence="5 6">
    <name type="scientific">Mucilaginibacter terrae</name>
    <dbReference type="NCBI Taxonomy" id="1955052"/>
    <lineage>
        <taxon>Bacteria</taxon>
        <taxon>Pseudomonadati</taxon>
        <taxon>Bacteroidota</taxon>
        <taxon>Sphingobacteriia</taxon>
        <taxon>Sphingobacteriales</taxon>
        <taxon>Sphingobacteriaceae</taxon>
        <taxon>Mucilaginibacter</taxon>
    </lineage>
</organism>
<dbReference type="InterPro" id="IPR000014">
    <property type="entry name" value="PAS"/>
</dbReference>
<dbReference type="InterPro" id="IPR029016">
    <property type="entry name" value="GAF-like_dom_sf"/>
</dbReference>
<dbReference type="SUPFAM" id="SSF55785">
    <property type="entry name" value="PYP-like sensor domain (PAS domain)"/>
    <property type="match status" value="6"/>
</dbReference>
<keyword evidence="6" id="KW-1185">Reference proteome</keyword>
<dbReference type="InterPro" id="IPR052155">
    <property type="entry name" value="Biofilm_reg_signaling"/>
</dbReference>
<dbReference type="InterPro" id="IPR035965">
    <property type="entry name" value="PAS-like_dom_sf"/>
</dbReference>
<gene>
    <name evidence="5" type="ORF">QE417_000870</name>
</gene>
<evidence type="ECO:0000256" key="1">
    <source>
        <dbReference type="ARBA" id="ARBA00000085"/>
    </source>
</evidence>
<dbReference type="EC" id="2.7.13.3" evidence="2"/>
<dbReference type="InterPro" id="IPR013767">
    <property type="entry name" value="PAS_fold"/>
</dbReference>
<dbReference type="Gene3D" id="3.30.450.40">
    <property type="match status" value="1"/>
</dbReference>
<dbReference type="SMART" id="SM00086">
    <property type="entry name" value="PAC"/>
    <property type="match status" value="4"/>
</dbReference>
<dbReference type="CDD" id="cd00130">
    <property type="entry name" value="PAS"/>
    <property type="match status" value="6"/>
</dbReference>
<feature type="domain" description="PAS" evidence="3">
    <location>
        <begin position="798"/>
        <end position="845"/>
    </location>
</feature>
<dbReference type="Pfam" id="PF00989">
    <property type="entry name" value="PAS"/>
    <property type="match status" value="1"/>
</dbReference>
<name>A0ABU3GPU5_9SPHI</name>
<feature type="domain" description="PAS" evidence="3">
    <location>
        <begin position="375"/>
        <end position="427"/>
    </location>
</feature>
<evidence type="ECO:0000313" key="5">
    <source>
        <dbReference type="EMBL" id="MDT3401798.1"/>
    </source>
</evidence>
<evidence type="ECO:0000256" key="2">
    <source>
        <dbReference type="ARBA" id="ARBA00012438"/>
    </source>
</evidence>